<gene>
    <name evidence="1" type="ORF">UFOVP434_52</name>
</gene>
<name>A0A6J5M9S8_9CAUD</name>
<reference evidence="1" key="1">
    <citation type="submission" date="2020-04" db="EMBL/GenBank/DDBJ databases">
        <authorList>
            <person name="Chiriac C."/>
            <person name="Salcher M."/>
            <person name="Ghai R."/>
            <person name="Kavagutti S V."/>
        </authorList>
    </citation>
    <scope>NUCLEOTIDE SEQUENCE</scope>
</reference>
<evidence type="ECO:0000313" key="1">
    <source>
        <dbReference type="EMBL" id="CAB4142932.1"/>
    </source>
</evidence>
<dbReference type="EMBL" id="LR796415">
    <property type="protein sequence ID" value="CAB4142932.1"/>
    <property type="molecule type" value="Genomic_DNA"/>
</dbReference>
<protein>
    <submittedName>
        <fullName evidence="1">Uncharacterized protein</fullName>
    </submittedName>
</protein>
<proteinExistence type="predicted"/>
<organism evidence="1">
    <name type="scientific">uncultured Caudovirales phage</name>
    <dbReference type="NCBI Taxonomy" id="2100421"/>
    <lineage>
        <taxon>Viruses</taxon>
        <taxon>Duplodnaviria</taxon>
        <taxon>Heunggongvirae</taxon>
        <taxon>Uroviricota</taxon>
        <taxon>Caudoviricetes</taxon>
        <taxon>Peduoviridae</taxon>
        <taxon>Maltschvirus</taxon>
        <taxon>Maltschvirus maltsch</taxon>
    </lineage>
</organism>
<accession>A0A6J5M9S8</accession>
<sequence>MPANNFLSQDAVGFTFDEEVLYFMTANETSAHGISGATIPVGIMKKPGRIAAAFVGVGTPAVSASGFVSGTVDAQVRINSATVMSTLPSIAMAGSAGQAGRRATNFGGAGVTSGVVNQASAAFSAGAMISIDYNARSVGSAAATAAGTGVYVGVLVRYEAI</sequence>